<sequence>MRGSPFVVTVLFVACACSGQAAVLYRRTAGGGKEYVVPGSLTVDGAVHAQRISFLDEQGTEITSLDAESARSIRGAAAEATGLVERMREAKDKTMQALVGNTTSVGENSTFEQSIHNISSQMAGQLKELHKSRGRLFDDRFSSLFSLERTACTSLSSLADALPFDVANLEADARCSTAQLTATAAAEGVADINWDIRTRFGQQFDVSAADAGATLLNVTISWVMLGGGLQLTEADSPAMMSRVQQVYDGMLSSVLTAIDSDTIEGLPCPNFDLSSLAAPVVELQQQLDIDFNPAFNSTDVQLKVVDSDSQCEEEGGETVSLQGATGEKQVCMIPGLREVLPSTSEVHDQLASEESLLVYGCSKSLSAESAAAGGLLLFLERIQA</sequence>
<gene>
    <name evidence="2" type="ORF">PBIL07802_LOCUS486</name>
</gene>
<dbReference type="EMBL" id="HBIB01000724">
    <property type="protein sequence ID" value="CAE0238345.1"/>
    <property type="molecule type" value="Transcribed_RNA"/>
</dbReference>
<reference evidence="2" key="1">
    <citation type="submission" date="2021-01" db="EMBL/GenBank/DDBJ databases">
        <authorList>
            <person name="Corre E."/>
            <person name="Pelletier E."/>
            <person name="Niang G."/>
            <person name="Scheremetjew M."/>
            <person name="Finn R."/>
            <person name="Kale V."/>
            <person name="Holt S."/>
            <person name="Cochrane G."/>
            <person name="Meng A."/>
            <person name="Brown T."/>
            <person name="Cohen L."/>
        </authorList>
    </citation>
    <scope>NUCLEOTIDE SEQUENCE</scope>
    <source>
        <strain evidence="2">NIES-2562</strain>
    </source>
</reference>
<dbReference type="AlphaFoldDB" id="A0A7S3G1E1"/>
<feature type="chain" id="PRO_5030572466" evidence="1">
    <location>
        <begin position="22"/>
        <end position="384"/>
    </location>
</feature>
<name>A0A7S3G1E1_9EUKA</name>
<keyword evidence="1" id="KW-0732">Signal</keyword>
<protein>
    <submittedName>
        <fullName evidence="2">Uncharacterized protein</fullName>
    </submittedName>
</protein>
<accession>A0A7S3G1E1</accession>
<proteinExistence type="predicted"/>
<dbReference type="PROSITE" id="PS51257">
    <property type="entry name" value="PROKAR_LIPOPROTEIN"/>
    <property type="match status" value="1"/>
</dbReference>
<evidence type="ECO:0000256" key="1">
    <source>
        <dbReference type="SAM" id="SignalP"/>
    </source>
</evidence>
<feature type="signal peptide" evidence="1">
    <location>
        <begin position="1"/>
        <end position="21"/>
    </location>
</feature>
<organism evidence="2">
    <name type="scientific">Palpitomonas bilix</name>
    <dbReference type="NCBI Taxonomy" id="652834"/>
    <lineage>
        <taxon>Eukaryota</taxon>
        <taxon>Eukaryota incertae sedis</taxon>
    </lineage>
</organism>
<evidence type="ECO:0000313" key="2">
    <source>
        <dbReference type="EMBL" id="CAE0238345.1"/>
    </source>
</evidence>